<evidence type="ECO:0000313" key="7">
    <source>
        <dbReference type="EMBL" id="CAB5230115.1"/>
    </source>
</evidence>
<dbReference type="EMBL" id="LR797427">
    <property type="protein sequence ID" value="CAB4215563.1"/>
    <property type="molecule type" value="Genomic_DNA"/>
</dbReference>
<evidence type="ECO:0000313" key="3">
    <source>
        <dbReference type="EMBL" id="CAB4173199.1"/>
    </source>
</evidence>
<dbReference type="EMBL" id="LR796895">
    <property type="protein sequence ID" value="CAB4173199.1"/>
    <property type="molecule type" value="Genomic_DNA"/>
</dbReference>
<evidence type="ECO:0000313" key="5">
    <source>
        <dbReference type="EMBL" id="CAB4203982.1"/>
    </source>
</evidence>
<dbReference type="EMBL" id="LR796589">
    <property type="protein sequence ID" value="CAB4152395.1"/>
    <property type="molecule type" value="Genomic_DNA"/>
</dbReference>
<accession>A0A6J5LYK5</accession>
<evidence type="ECO:0000313" key="4">
    <source>
        <dbReference type="EMBL" id="CAB4184481.1"/>
    </source>
</evidence>
<reference evidence="1" key="1">
    <citation type="submission" date="2020-04" db="EMBL/GenBank/DDBJ databases">
        <authorList>
            <person name="Chiriac C."/>
            <person name="Salcher M."/>
            <person name="Ghai R."/>
            <person name="Kavagutti S V."/>
        </authorList>
    </citation>
    <scope>NUCLEOTIDE SEQUENCE</scope>
</reference>
<evidence type="ECO:0000313" key="6">
    <source>
        <dbReference type="EMBL" id="CAB4215563.1"/>
    </source>
</evidence>
<dbReference type="EMBL" id="LR797070">
    <property type="protein sequence ID" value="CAB4184481.1"/>
    <property type="molecule type" value="Genomic_DNA"/>
</dbReference>
<sequence>MACSVTTAYSLGCKAGVGGIRSLYIFSNLITGVTYSGSGTNAEVVSDIAGSGTLVEFQLYRGGSNFTETMAADPASGTVVYTQTITALFRDFNAQLRNQFSLLAKSGTVQAIARTNRDEYILFGVDFEGGDATAINLASGTAYTDRQGYDVTLTFLQQNPSSFVDVTNNDLEAALTGITLTAA</sequence>
<evidence type="ECO:0000313" key="2">
    <source>
        <dbReference type="EMBL" id="CAB4152395.1"/>
    </source>
</evidence>
<dbReference type="EMBL" id="LR797340">
    <property type="protein sequence ID" value="CAB4203982.1"/>
    <property type="molecule type" value="Genomic_DNA"/>
</dbReference>
<dbReference type="EMBL" id="LR798416">
    <property type="protein sequence ID" value="CAB5230115.1"/>
    <property type="molecule type" value="Genomic_DNA"/>
</dbReference>
<evidence type="ECO:0000313" key="1">
    <source>
        <dbReference type="EMBL" id="CAB4136859.1"/>
    </source>
</evidence>
<proteinExistence type="predicted"/>
<protein>
    <submittedName>
        <fullName evidence="1">Uncharacterized protein</fullName>
    </submittedName>
</protein>
<organism evidence="1">
    <name type="scientific">uncultured Caudovirales phage</name>
    <dbReference type="NCBI Taxonomy" id="2100421"/>
    <lineage>
        <taxon>Viruses</taxon>
        <taxon>Duplodnaviria</taxon>
        <taxon>Heunggongvirae</taxon>
        <taxon>Uroviricota</taxon>
        <taxon>Caudoviricetes</taxon>
        <taxon>Peduoviridae</taxon>
        <taxon>Maltschvirus</taxon>
        <taxon>Maltschvirus maltsch</taxon>
    </lineage>
</organism>
<dbReference type="EMBL" id="LR796325">
    <property type="protein sequence ID" value="CAB4136859.1"/>
    <property type="molecule type" value="Genomic_DNA"/>
</dbReference>
<name>A0A6J5LYK5_9CAUD</name>
<gene>
    <name evidence="4" type="ORF">UFOVP1114_11</name>
    <name evidence="5" type="ORF">UFOVP1386_11</name>
    <name evidence="6" type="ORF">UFOVP1479_36</name>
    <name evidence="7" type="ORF">UFOVP1564_38</name>
    <name evidence="1" type="ORF">UFOVP310_38</name>
    <name evidence="2" type="ORF">UFOVP619_16</name>
    <name evidence="3" type="ORF">UFOVP947_39</name>
</gene>